<dbReference type="PANTHER" id="PTHR35910:SF6">
    <property type="entry name" value="2EXR DOMAIN-CONTAINING PROTEIN"/>
    <property type="match status" value="1"/>
</dbReference>
<keyword evidence="4" id="KW-1185">Reference proteome</keyword>
<organism evidence="3 4">
    <name type="scientific">Botrytis galanthina</name>
    <dbReference type="NCBI Taxonomy" id="278940"/>
    <lineage>
        <taxon>Eukaryota</taxon>
        <taxon>Fungi</taxon>
        <taxon>Dikarya</taxon>
        <taxon>Ascomycota</taxon>
        <taxon>Pezizomycotina</taxon>
        <taxon>Leotiomycetes</taxon>
        <taxon>Helotiales</taxon>
        <taxon>Sclerotiniaceae</taxon>
        <taxon>Botrytis</taxon>
    </lineage>
</organism>
<dbReference type="AlphaFoldDB" id="A0A4S8R0Y2"/>
<feature type="compositionally biased region" description="Polar residues" evidence="1">
    <location>
        <begin position="1"/>
        <end position="11"/>
    </location>
</feature>
<dbReference type="EMBL" id="PQXL01000359">
    <property type="protein sequence ID" value="THV46794.1"/>
    <property type="molecule type" value="Genomic_DNA"/>
</dbReference>
<evidence type="ECO:0000313" key="3">
    <source>
        <dbReference type="EMBL" id="THV46794.1"/>
    </source>
</evidence>
<reference evidence="3 4" key="1">
    <citation type="submission" date="2017-12" db="EMBL/GenBank/DDBJ databases">
        <title>Comparative genomics of Botrytis spp.</title>
        <authorList>
            <person name="Valero-Jimenez C.A."/>
            <person name="Tapia P."/>
            <person name="Veloso J."/>
            <person name="Silva-Moreno E."/>
            <person name="Staats M."/>
            <person name="Valdes J.H."/>
            <person name="Van Kan J.A.L."/>
        </authorList>
    </citation>
    <scope>NUCLEOTIDE SEQUENCE [LARGE SCALE GENOMIC DNA]</scope>
    <source>
        <strain evidence="3 4">MUCL435</strain>
    </source>
</reference>
<sequence>MDSSTTMNTQPSSSSGAKKAKKRARGKKSQAKKAQAVKKPRGVDKGTQTIVPPKLIEFTLFPQLPLEVRRQIWRSSFELDRKVELRWGYIRTTPRGEYLPYDEPDEQRSRDRLVCKQLKFPPIKRVPVAFVNRESRAETLRHYVRLYQDVHAPEHGPNLRYPCTIYFNPKIDIPVFFANKPQHKFDRINLSLERLFPSYDTLAAEAMKSIRHVEIEFAGSYESNRDSYDLDSCRDAVSMFENLESVSILSTNMHPNPSFDIRGFLTQYFSREENDLSLNRTTDVALRFCPLPNWLLQLVSPSFSPEAKAQTIRWLQEQASKPASEQEIPVYFCKDED</sequence>
<dbReference type="InterPro" id="IPR045518">
    <property type="entry name" value="2EXR"/>
</dbReference>
<dbReference type="OrthoDB" id="3473305at2759"/>
<evidence type="ECO:0000259" key="2">
    <source>
        <dbReference type="Pfam" id="PF20150"/>
    </source>
</evidence>
<protein>
    <recommendedName>
        <fullName evidence="2">2EXR domain-containing protein</fullName>
    </recommendedName>
</protein>
<proteinExistence type="predicted"/>
<feature type="region of interest" description="Disordered" evidence="1">
    <location>
        <begin position="1"/>
        <end position="48"/>
    </location>
</feature>
<comment type="caution">
    <text evidence="3">The sequence shown here is derived from an EMBL/GenBank/DDBJ whole genome shotgun (WGS) entry which is preliminary data.</text>
</comment>
<dbReference type="Pfam" id="PF20150">
    <property type="entry name" value="2EXR"/>
    <property type="match status" value="1"/>
</dbReference>
<accession>A0A4S8R0Y2</accession>
<evidence type="ECO:0000313" key="4">
    <source>
        <dbReference type="Proteomes" id="UP000308671"/>
    </source>
</evidence>
<dbReference type="PANTHER" id="PTHR35910">
    <property type="entry name" value="2EXR DOMAIN-CONTAINING PROTEIN"/>
    <property type="match status" value="1"/>
</dbReference>
<gene>
    <name evidence="3" type="ORF">BGAL_0359g00070</name>
</gene>
<dbReference type="Proteomes" id="UP000308671">
    <property type="component" value="Unassembled WGS sequence"/>
</dbReference>
<name>A0A4S8R0Y2_9HELO</name>
<feature type="compositionally biased region" description="Basic residues" evidence="1">
    <location>
        <begin position="18"/>
        <end position="40"/>
    </location>
</feature>
<evidence type="ECO:0000256" key="1">
    <source>
        <dbReference type="SAM" id="MobiDB-lite"/>
    </source>
</evidence>
<feature type="domain" description="2EXR" evidence="2">
    <location>
        <begin position="58"/>
        <end position="173"/>
    </location>
</feature>